<evidence type="ECO:0000313" key="1">
    <source>
        <dbReference type="EMBL" id="OQR97416.1"/>
    </source>
</evidence>
<gene>
    <name evidence="1" type="ORF">ACHHYP_20566</name>
</gene>
<dbReference type="AlphaFoldDB" id="A0A1V9ZHF6"/>
<comment type="caution">
    <text evidence="1">The sequence shown here is derived from an EMBL/GenBank/DDBJ whole genome shotgun (WGS) entry which is preliminary data.</text>
</comment>
<keyword evidence="2" id="KW-1185">Reference proteome</keyword>
<evidence type="ECO:0008006" key="3">
    <source>
        <dbReference type="Google" id="ProtNLM"/>
    </source>
</evidence>
<protein>
    <recommendedName>
        <fullName evidence="3">DDE-1 domain-containing protein</fullName>
    </recommendedName>
</protein>
<evidence type="ECO:0000313" key="2">
    <source>
        <dbReference type="Proteomes" id="UP000243579"/>
    </source>
</evidence>
<name>A0A1V9ZHF6_ACHHY</name>
<sequence length="111" mass="12191">MDARTWAFYLDQVLEPEIQNYSAVLVDGLRLHVDAASHERVCTMGSELVVLPPTAPKLRGLWLAGPNVYTDAKDKRAACIQRAIDAWAQITPECIRSAFAKAIPSPNQSVA</sequence>
<dbReference type="EMBL" id="JNBR01000110">
    <property type="protein sequence ID" value="OQR97416.1"/>
    <property type="molecule type" value="Genomic_DNA"/>
</dbReference>
<organism evidence="1 2">
    <name type="scientific">Achlya hypogyna</name>
    <name type="common">Oomycete</name>
    <name type="synonym">Protoachlya hypogyna</name>
    <dbReference type="NCBI Taxonomy" id="1202772"/>
    <lineage>
        <taxon>Eukaryota</taxon>
        <taxon>Sar</taxon>
        <taxon>Stramenopiles</taxon>
        <taxon>Oomycota</taxon>
        <taxon>Saprolegniomycetes</taxon>
        <taxon>Saprolegniales</taxon>
        <taxon>Achlyaceae</taxon>
        <taxon>Achlya</taxon>
    </lineage>
</organism>
<dbReference type="Proteomes" id="UP000243579">
    <property type="component" value="Unassembled WGS sequence"/>
</dbReference>
<accession>A0A1V9ZHF6</accession>
<reference evidence="1 2" key="1">
    <citation type="journal article" date="2014" name="Genome Biol. Evol.">
        <title>The secreted proteins of Achlya hypogyna and Thraustotheca clavata identify the ancestral oomycete secretome and reveal gene acquisitions by horizontal gene transfer.</title>
        <authorList>
            <person name="Misner I."/>
            <person name="Blouin N."/>
            <person name="Leonard G."/>
            <person name="Richards T.A."/>
            <person name="Lane C.E."/>
        </authorList>
    </citation>
    <scope>NUCLEOTIDE SEQUENCE [LARGE SCALE GENOMIC DNA]</scope>
    <source>
        <strain evidence="1 2">ATCC 48635</strain>
    </source>
</reference>
<proteinExistence type="predicted"/>